<keyword evidence="3" id="KW-1185">Reference proteome</keyword>
<dbReference type="SUPFAM" id="SSF56349">
    <property type="entry name" value="DNA breaking-rejoining enzymes"/>
    <property type="match status" value="1"/>
</dbReference>
<dbReference type="InterPro" id="IPR011010">
    <property type="entry name" value="DNA_brk_join_enz"/>
</dbReference>
<dbReference type="GO" id="GO:0003677">
    <property type="term" value="F:DNA binding"/>
    <property type="evidence" value="ECO:0007669"/>
    <property type="project" value="InterPro"/>
</dbReference>
<dbReference type="Proteomes" id="UP000076727">
    <property type="component" value="Unassembled WGS sequence"/>
</dbReference>
<dbReference type="GO" id="GO:0006310">
    <property type="term" value="P:DNA recombination"/>
    <property type="evidence" value="ECO:0007669"/>
    <property type="project" value="UniProtKB-KW"/>
</dbReference>
<protein>
    <recommendedName>
        <fullName evidence="4">Tyr recombinase domain-containing protein</fullName>
    </recommendedName>
</protein>
<dbReference type="EMBL" id="KV429135">
    <property type="protein sequence ID" value="KZT64262.1"/>
    <property type="molecule type" value="Genomic_DNA"/>
</dbReference>
<dbReference type="PANTHER" id="PTHR34605">
    <property type="entry name" value="PHAGE_INTEGRASE DOMAIN-CONTAINING PROTEIN"/>
    <property type="match status" value="1"/>
</dbReference>
<evidence type="ECO:0008006" key="4">
    <source>
        <dbReference type="Google" id="ProtNLM"/>
    </source>
</evidence>
<accession>A0A165LD62</accession>
<proteinExistence type="predicted"/>
<sequence length="186" mass="20951">MAARLGEFILPSLTAFQPTLHVKPADMRHDKDRHGHKVTVLHLPATKVAPLEGKDVHWAAQDGPVDPAEALANHLRINWPDDGGPLFAWKQRKGPRPLTRTAFLKRMDRVAALTQEPPMKGHGLRVGATLEYLLREVPFDIVQSIGRWSGESFKLYLRKHAVIMAPYLQSSPLLDEITHYTMPPPR</sequence>
<name>A0A165LD62_9APHY</name>
<dbReference type="InterPro" id="IPR013762">
    <property type="entry name" value="Integrase-like_cat_sf"/>
</dbReference>
<dbReference type="OrthoDB" id="2794913at2759"/>
<dbReference type="AlphaFoldDB" id="A0A165LD62"/>
<dbReference type="Gene3D" id="1.10.443.10">
    <property type="entry name" value="Intergrase catalytic core"/>
    <property type="match status" value="1"/>
</dbReference>
<organism evidence="2 3">
    <name type="scientific">Daedalea quercina L-15889</name>
    <dbReference type="NCBI Taxonomy" id="1314783"/>
    <lineage>
        <taxon>Eukaryota</taxon>
        <taxon>Fungi</taxon>
        <taxon>Dikarya</taxon>
        <taxon>Basidiomycota</taxon>
        <taxon>Agaricomycotina</taxon>
        <taxon>Agaricomycetes</taxon>
        <taxon>Polyporales</taxon>
        <taxon>Fomitopsis</taxon>
    </lineage>
</organism>
<dbReference type="GO" id="GO:0015074">
    <property type="term" value="P:DNA integration"/>
    <property type="evidence" value="ECO:0007669"/>
    <property type="project" value="InterPro"/>
</dbReference>
<gene>
    <name evidence="2" type="ORF">DAEQUDRAFT_815124</name>
</gene>
<evidence type="ECO:0000313" key="2">
    <source>
        <dbReference type="EMBL" id="KZT64262.1"/>
    </source>
</evidence>
<dbReference type="InterPro" id="IPR052925">
    <property type="entry name" value="Phage_Integrase-like_Recomb"/>
</dbReference>
<evidence type="ECO:0000313" key="3">
    <source>
        <dbReference type="Proteomes" id="UP000076727"/>
    </source>
</evidence>
<evidence type="ECO:0000256" key="1">
    <source>
        <dbReference type="ARBA" id="ARBA00023172"/>
    </source>
</evidence>
<keyword evidence="1" id="KW-0233">DNA recombination</keyword>
<reference evidence="2 3" key="1">
    <citation type="journal article" date="2016" name="Mol. Biol. Evol.">
        <title>Comparative Genomics of Early-Diverging Mushroom-Forming Fungi Provides Insights into the Origins of Lignocellulose Decay Capabilities.</title>
        <authorList>
            <person name="Nagy L.G."/>
            <person name="Riley R."/>
            <person name="Tritt A."/>
            <person name="Adam C."/>
            <person name="Daum C."/>
            <person name="Floudas D."/>
            <person name="Sun H."/>
            <person name="Yadav J.S."/>
            <person name="Pangilinan J."/>
            <person name="Larsson K.H."/>
            <person name="Matsuura K."/>
            <person name="Barry K."/>
            <person name="Labutti K."/>
            <person name="Kuo R."/>
            <person name="Ohm R.A."/>
            <person name="Bhattacharya S.S."/>
            <person name="Shirouzu T."/>
            <person name="Yoshinaga Y."/>
            <person name="Martin F.M."/>
            <person name="Grigoriev I.V."/>
            <person name="Hibbett D.S."/>
        </authorList>
    </citation>
    <scope>NUCLEOTIDE SEQUENCE [LARGE SCALE GENOMIC DNA]</scope>
    <source>
        <strain evidence="2 3">L-15889</strain>
    </source>
</reference>
<dbReference type="PANTHER" id="PTHR34605:SF3">
    <property type="entry name" value="P CELL-TYPE AGGLUTINATION PROTEIN MAP4-LIKE-RELATED"/>
    <property type="match status" value="1"/>
</dbReference>